<reference evidence="1" key="1">
    <citation type="journal article" date="2014" name="Int. J. Syst. Evol. Microbiol.">
        <title>Complete genome sequence of Corynebacterium casei LMG S-19264T (=DSM 44701T), isolated from a smear-ripened cheese.</title>
        <authorList>
            <consortium name="US DOE Joint Genome Institute (JGI-PGF)"/>
            <person name="Walter F."/>
            <person name="Albersmeier A."/>
            <person name="Kalinowski J."/>
            <person name="Ruckert C."/>
        </authorList>
    </citation>
    <scope>NUCLEOTIDE SEQUENCE</scope>
    <source>
        <strain evidence="1">CGMCC 1.15454</strain>
    </source>
</reference>
<accession>A0A9W5X3Y6</accession>
<name>A0A9W5X3Y6_9BACI</name>
<dbReference type="AlphaFoldDB" id="A0A9W5X3Y6"/>
<gene>
    <name evidence="1" type="ORF">GCM10011409_00260</name>
</gene>
<evidence type="ECO:0000313" key="2">
    <source>
        <dbReference type="Proteomes" id="UP000621492"/>
    </source>
</evidence>
<sequence length="101" mass="12023">MISGIGYRKAIEFLVKDYLIFLNPENKEKILKQQLSPCINMLDNHNIKEIARRAAWLGNDETHYMRKWEDKDINDLKKLIEVTVYFIAMDVSAKKYLEEMK</sequence>
<dbReference type="Proteomes" id="UP000621492">
    <property type="component" value="Unassembled WGS sequence"/>
</dbReference>
<evidence type="ECO:0008006" key="3">
    <source>
        <dbReference type="Google" id="ProtNLM"/>
    </source>
</evidence>
<dbReference type="EMBL" id="BMJD01000001">
    <property type="protein sequence ID" value="GGB26904.1"/>
    <property type="molecule type" value="Genomic_DNA"/>
</dbReference>
<protein>
    <recommendedName>
        <fullName evidence="3">DUF4145 domain-containing protein</fullName>
    </recommendedName>
</protein>
<reference evidence="1" key="2">
    <citation type="submission" date="2020-09" db="EMBL/GenBank/DDBJ databases">
        <authorList>
            <person name="Sun Q."/>
            <person name="Zhou Y."/>
        </authorList>
    </citation>
    <scope>NUCLEOTIDE SEQUENCE</scope>
    <source>
        <strain evidence="1">CGMCC 1.15454</strain>
    </source>
</reference>
<organism evidence="1 2">
    <name type="scientific">Lentibacillus populi</name>
    <dbReference type="NCBI Taxonomy" id="1827502"/>
    <lineage>
        <taxon>Bacteria</taxon>
        <taxon>Bacillati</taxon>
        <taxon>Bacillota</taxon>
        <taxon>Bacilli</taxon>
        <taxon>Bacillales</taxon>
        <taxon>Bacillaceae</taxon>
        <taxon>Lentibacillus</taxon>
    </lineage>
</organism>
<keyword evidence="2" id="KW-1185">Reference proteome</keyword>
<proteinExistence type="predicted"/>
<evidence type="ECO:0000313" key="1">
    <source>
        <dbReference type="EMBL" id="GGB26904.1"/>
    </source>
</evidence>
<comment type="caution">
    <text evidence="1">The sequence shown here is derived from an EMBL/GenBank/DDBJ whole genome shotgun (WGS) entry which is preliminary data.</text>
</comment>
<dbReference type="RefSeq" id="WP_188724518.1">
    <property type="nucleotide sequence ID" value="NZ_BMJD01000001.1"/>
</dbReference>